<gene>
    <name evidence="3" type="ORF">RQP53_07045</name>
</gene>
<sequence length="141" mass="15576">MNALPQHFAPPSSPAPDLHSPVAAAAALRTFFNIAQAWQLSNDEQQRLLGCGRTMFFEWKAGRVKRGLDAATLERLSHLFAIYAGLQILLPIPERANAWIRRPNTAPLFGGRSALDRLLAGQVADLFVVRQYLDAQRGGWA</sequence>
<dbReference type="EMBL" id="JAVXZY010000002">
    <property type="protein sequence ID" value="MDT8999020.1"/>
    <property type="molecule type" value="Genomic_DNA"/>
</dbReference>
<feature type="domain" description="Antitoxin Xre/MbcA/ParS-like toxin-binding" evidence="1">
    <location>
        <begin position="86"/>
        <end position="139"/>
    </location>
</feature>
<proteinExistence type="predicted"/>
<organism evidence="3 4">
    <name type="scientific">Roseateles aquae</name>
    <dbReference type="NCBI Taxonomy" id="3077235"/>
    <lineage>
        <taxon>Bacteria</taxon>
        <taxon>Pseudomonadati</taxon>
        <taxon>Pseudomonadota</taxon>
        <taxon>Betaproteobacteria</taxon>
        <taxon>Burkholderiales</taxon>
        <taxon>Sphaerotilaceae</taxon>
        <taxon>Roseateles</taxon>
    </lineage>
</organism>
<name>A0ABU3P8Y4_9BURK</name>
<dbReference type="Proteomes" id="UP001246372">
    <property type="component" value="Unassembled WGS sequence"/>
</dbReference>
<reference evidence="3" key="1">
    <citation type="submission" date="2023-09" db="EMBL/GenBank/DDBJ databases">
        <title>Paucibacter sp. APW11 Genome sequencing and assembly.</title>
        <authorList>
            <person name="Kim I."/>
        </authorList>
    </citation>
    <scope>NUCLEOTIDE SEQUENCE</scope>
    <source>
        <strain evidence="3">APW11</strain>
    </source>
</reference>
<comment type="caution">
    <text evidence="3">The sequence shown here is derived from an EMBL/GenBank/DDBJ whole genome shotgun (WGS) entry which is preliminary data.</text>
</comment>
<protein>
    <submittedName>
        <fullName evidence="3">MbcA/ParS/Xre antitoxin family protein</fullName>
    </submittedName>
</protein>
<evidence type="ECO:0000313" key="3">
    <source>
        <dbReference type="EMBL" id="MDT8999020.1"/>
    </source>
</evidence>
<evidence type="ECO:0000313" key="4">
    <source>
        <dbReference type="Proteomes" id="UP001246372"/>
    </source>
</evidence>
<evidence type="ECO:0000259" key="2">
    <source>
        <dbReference type="Pfam" id="PF20432"/>
    </source>
</evidence>
<dbReference type="Pfam" id="PF09722">
    <property type="entry name" value="Xre_MbcA_ParS_C"/>
    <property type="match status" value="1"/>
</dbReference>
<evidence type="ECO:0000259" key="1">
    <source>
        <dbReference type="Pfam" id="PF09722"/>
    </source>
</evidence>
<dbReference type="Pfam" id="PF20432">
    <property type="entry name" value="Xre-like-HTH"/>
    <property type="match status" value="1"/>
</dbReference>
<dbReference type="InterPro" id="IPR024467">
    <property type="entry name" value="Xre/MbcA/ParS-like_toxin-bd"/>
</dbReference>
<dbReference type="InterPro" id="IPR046847">
    <property type="entry name" value="Xre-like_HTH"/>
</dbReference>
<feature type="domain" description="Antitoxin Xre-like helix-turn-helix" evidence="2">
    <location>
        <begin position="17"/>
        <end position="79"/>
    </location>
</feature>
<dbReference type="RefSeq" id="WP_315649510.1">
    <property type="nucleotide sequence ID" value="NZ_JAVXZY010000002.1"/>
</dbReference>
<keyword evidence="4" id="KW-1185">Reference proteome</keyword>
<accession>A0ABU3P8Y4</accession>